<accession>A0A0P7ZMH0</accession>
<sequence length="458" mass="49517">MAIISSKQSASDDSAKKQLLPQTHAVDSSAAAPLKASATAENTAKSEGTQLGPATSGPATSGPATSGPATSGAKPSPDPDKLLEAEAKPAELSRNEEGLRPVAISDYIGQKALKEVLMIAIQAAKSRQEPLDHLLLYGPPGLGKTTMALILAQEMEVDCKITTAPALERPRDIAGLLVNMKAGDVLFIDEIHRLSRVTEEILYPAMEDARLDITIGKGQSARTRSIPLQPFTLVGATTRVGALASPLRDRFGLVQRLRFYEVDELTQIVLRTADVLKTKVLVDGAAEIARRARGTPRIANRLLKRVRDYVQVKKLGPIDEEIAAEALELFNVDPCGLDWTDRRLLTMMIENFNGGPVGLDTMAASTGEDPQTIEEVYEPYLLQIGYLQRTPRGRMVTPAACRHLGYEAIYSRFNLPDTPLFNLMNPEPTLKPTPKQTTETAANKPSAEPSSEPSAEHS</sequence>
<dbReference type="HAMAP" id="MF_00016">
    <property type="entry name" value="DNA_HJ_migration_RuvB"/>
    <property type="match status" value="1"/>
</dbReference>
<dbReference type="Pfam" id="PF17864">
    <property type="entry name" value="AAA_lid_4"/>
    <property type="match status" value="1"/>
</dbReference>
<keyword evidence="1 9" id="KW-0963">Cytoplasm</keyword>
<protein>
    <recommendedName>
        <fullName evidence="9">Holliday junction branch migration complex subunit RuvB</fullName>
        <ecNumber evidence="9">3.6.4.-</ecNumber>
    </recommendedName>
</protein>
<organism evidence="12 13">
    <name type="scientific">Phormidesmis priestleyi Ana</name>
    <dbReference type="NCBI Taxonomy" id="1666911"/>
    <lineage>
        <taxon>Bacteria</taxon>
        <taxon>Bacillati</taxon>
        <taxon>Cyanobacteriota</taxon>
        <taxon>Cyanophyceae</taxon>
        <taxon>Leptolyngbyales</taxon>
        <taxon>Leptolyngbyaceae</taxon>
        <taxon>Phormidesmis</taxon>
    </lineage>
</organism>
<feature type="compositionally biased region" description="Low complexity" evidence="10">
    <location>
        <begin position="28"/>
        <end position="40"/>
    </location>
</feature>
<comment type="domain">
    <text evidence="9">Has 3 domains, the large (RuvB-L) and small ATPase (RuvB-S) domains and the C-terminal head (RuvB-H) domain. The head domain binds DNA, while the ATPase domains jointly bind ATP, ADP or are empty depending on the state of the subunit in the translocation cycle. During a single DNA translocation step the structure of each domain remains the same, but their relative positions change.</text>
</comment>
<dbReference type="NCBIfam" id="TIGR00635">
    <property type="entry name" value="ruvB"/>
    <property type="match status" value="1"/>
</dbReference>
<evidence type="ECO:0000256" key="4">
    <source>
        <dbReference type="ARBA" id="ARBA00022801"/>
    </source>
</evidence>
<feature type="compositionally biased region" description="Low complexity" evidence="10">
    <location>
        <begin position="445"/>
        <end position="458"/>
    </location>
</feature>
<comment type="caution">
    <text evidence="9">Lacks conserved residue(s) required for the propagation of feature annotation.</text>
</comment>
<keyword evidence="8 9" id="KW-0234">DNA repair</keyword>
<feature type="region of interest" description="Head domain (RuvB-H)" evidence="9">
    <location>
        <begin position="334"/>
        <end position="458"/>
    </location>
</feature>
<keyword evidence="6 9" id="KW-0238">DNA-binding</keyword>
<dbReference type="PANTHER" id="PTHR42848:SF1">
    <property type="entry name" value="HOLLIDAY JUNCTION BRANCH MIGRATION COMPLEX SUBUNIT RUVB"/>
    <property type="match status" value="1"/>
</dbReference>
<evidence type="ECO:0000313" key="12">
    <source>
        <dbReference type="EMBL" id="KPQ36211.1"/>
    </source>
</evidence>
<dbReference type="GO" id="GO:0005737">
    <property type="term" value="C:cytoplasm"/>
    <property type="evidence" value="ECO:0007669"/>
    <property type="project" value="UniProtKB-SubCell"/>
</dbReference>
<evidence type="ECO:0000256" key="3">
    <source>
        <dbReference type="ARBA" id="ARBA00022763"/>
    </source>
</evidence>
<feature type="compositionally biased region" description="Polar residues" evidence="10">
    <location>
        <begin position="41"/>
        <end position="69"/>
    </location>
</feature>
<feature type="binding site" evidence="9">
    <location>
        <position position="100"/>
    </location>
    <ligand>
        <name>ATP</name>
        <dbReference type="ChEBI" id="CHEBI:30616"/>
    </ligand>
</feature>
<dbReference type="PANTHER" id="PTHR42848">
    <property type="match status" value="1"/>
</dbReference>
<feature type="compositionally biased region" description="Low complexity" evidence="10">
    <location>
        <begin position="1"/>
        <end position="12"/>
    </location>
</feature>
<feature type="binding site" evidence="9">
    <location>
        <position position="145"/>
    </location>
    <ligand>
        <name>ATP</name>
        <dbReference type="ChEBI" id="CHEBI:30616"/>
    </ligand>
</feature>
<dbReference type="SUPFAM" id="SSF46785">
    <property type="entry name" value="Winged helix' DNA-binding domain"/>
    <property type="match status" value="1"/>
</dbReference>
<dbReference type="EC" id="3.6.4.-" evidence="9"/>
<feature type="binding site" evidence="9">
    <location>
        <position position="144"/>
    </location>
    <ligand>
        <name>ATP</name>
        <dbReference type="ChEBI" id="CHEBI:30616"/>
    </ligand>
</feature>
<feature type="binding site" evidence="9">
    <location>
        <position position="250"/>
    </location>
    <ligand>
        <name>ATP</name>
        <dbReference type="ChEBI" id="CHEBI:30616"/>
    </ligand>
</feature>
<reference evidence="12 13" key="1">
    <citation type="submission" date="2015-09" db="EMBL/GenBank/DDBJ databases">
        <title>Identification and resolution of microdiversity through metagenomic sequencing of parallel consortia.</title>
        <authorList>
            <person name="Nelson W.C."/>
            <person name="Romine M.F."/>
            <person name="Lindemann S.R."/>
        </authorList>
    </citation>
    <scope>NUCLEOTIDE SEQUENCE [LARGE SCALE GENOMIC DNA]</scope>
    <source>
        <strain evidence="12">Ana</strain>
    </source>
</reference>
<evidence type="ECO:0000256" key="7">
    <source>
        <dbReference type="ARBA" id="ARBA00023172"/>
    </source>
</evidence>
<dbReference type="Gene3D" id="1.10.8.60">
    <property type="match status" value="1"/>
</dbReference>
<dbReference type="SMART" id="SM00382">
    <property type="entry name" value="AAA"/>
    <property type="match status" value="1"/>
</dbReference>
<dbReference type="GO" id="GO:0000400">
    <property type="term" value="F:four-way junction DNA binding"/>
    <property type="evidence" value="ECO:0007669"/>
    <property type="project" value="UniProtKB-UniRule"/>
</dbReference>
<feature type="domain" description="AAA+ ATPase" evidence="11">
    <location>
        <begin position="130"/>
        <end position="261"/>
    </location>
</feature>
<dbReference type="Proteomes" id="UP000050465">
    <property type="component" value="Unassembled WGS sequence"/>
</dbReference>
<evidence type="ECO:0000256" key="2">
    <source>
        <dbReference type="ARBA" id="ARBA00022741"/>
    </source>
</evidence>
<dbReference type="NCBIfam" id="NF000868">
    <property type="entry name" value="PRK00080.1"/>
    <property type="match status" value="1"/>
</dbReference>
<evidence type="ECO:0000256" key="8">
    <source>
        <dbReference type="ARBA" id="ARBA00023204"/>
    </source>
</evidence>
<dbReference type="Gene3D" id="1.10.10.10">
    <property type="entry name" value="Winged helix-like DNA-binding domain superfamily/Winged helix DNA-binding domain"/>
    <property type="match status" value="1"/>
</dbReference>
<feature type="binding site" evidence="9">
    <location>
        <position position="260"/>
    </location>
    <ligand>
        <name>ATP</name>
        <dbReference type="ChEBI" id="CHEBI:30616"/>
    </ligand>
</feature>
<dbReference type="GO" id="GO:0006310">
    <property type="term" value="P:DNA recombination"/>
    <property type="evidence" value="ECO:0007669"/>
    <property type="project" value="UniProtKB-UniRule"/>
</dbReference>
<keyword evidence="2 9" id="KW-0547">Nucleotide-binding</keyword>
<keyword evidence="12" id="KW-0347">Helicase</keyword>
<feature type="binding site" evidence="9">
    <location>
        <position position="145"/>
    </location>
    <ligand>
        <name>Mg(2+)</name>
        <dbReference type="ChEBI" id="CHEBI:18420"/>
    </ligand>
</feature>
<keyword evidence="5 9" id="KW-0067">ATP-binding</keyword>
<comment type="catalytic activity">
    <reaction evidence="9">
        <text>ATP + H2O = ADP + phosphate + H(+)</text>
        <dbReference type="Rhea" id="RHEA:13065"/>
        <dbReference type="ChEBI" id="CHEBI:15377"/>
        <dbReference type="ChEBI" id="CHEBI:15378"/>
        <dbReference type="ChEBI" id="CHEBI:30616"/>
        <dbReference type="ChEBI" id="CHEBI:43474"/>
        <dbReference type="ChEBI" id="CHEBI:456216"/>
    </reaction>
</comment>
<comment type="function">
    <text evidence="9">The RuvA-RuvB-RuvC complex processes Holliday junction (HJ) DNA during genetic recombination and DNA repair, while the RuvA-RuvB complex plays an important role in the rescue of blocked DNA replication forks via replication fork reversal (RFR). RuvA specifically binds to HJ cruciform DNA, conferring on it an open structure. The RuvB hexamer acts as an ATP-dependent pump, pulling dsDNA into and through the RuvAB complex. RuvB forms 2 homohexamers on either side of HJ DNA bound by 1 or 2 RuvA tetramers; 4 subunits per hexamer contact DNA at a time. Coordinated motions by a converter formed by DNA-disengaged RuvB subunits stimulates ATP hydrolysis and nucleotide exchange. Immobilization of the converter enables RuvB to convert the ATP-contained energy into a lever motion, pulling 2 nucleotides of DNA out of the RuvA tetramer per ATP hydrolyzed, thus driving DNA branch migration. The RuvB motors rotate together with the DNA substrate, which together with the progressing nucleotide cycle form the mechanistic basis for DNA recombination by continuous HJ branch migration. Branch migration allows RuvC to scan DNA until it finds its consensus sequence, where it cleaves and resolves cruciform DNA.</text>
</comment>
<dbReference type="InterPro" id="IPR003593">
    <property type="entry name" value="AAA+_ATPase"/>
</dbReference>
<comment type="subcellular location">
    <subcellularLocation>
        <location evidence="9">Cytoplasm</location>
    </subcellularLocation>
</comment>
<comment type="caution">
    <text evidence="12">The sequence shown here is derived from an EMBL/GenBank/DDBJ whole genome shotgun (WGS) entry which is preliminary data.</text>
</comment>
<feature type="compositionally biased region" description="Polar residues" evidence="10">
    <location>
        <begin position="434"/>
        <end position="443"/>
    </location>
</feature>
<feature type="binding site" evidence="9">
    <location>
        <position position="297"/>
    </location>
    <ligand>
        <name>ATP</name>
        <dbReference type="ChEBI" id="CHEBI:30616"/>
    </ligand>
</feature>
<dbReference type="SUPFAM" id="SSF52540">
    <property type="entry name" value="P-loop containing nucleoside triphosphate hydrolases"/>
    <property type="match status" value="1"/>
</dbReference>
<dbReference type="InterPro" id="IPR036388">
    <property type="entry name" value="WH-like_DNA-bd_sf"/>
</dbReference>
<dbReference type="InterPro" id="IPR008823">
    <property type="entry name" value="RuvB_wg_C"/>
</dbReference>
<dbReference type="PATRIC" id="fig|1666911.3.peg.4927"/>
<comment type="subunit">
    <text evidence="9">Homohexamer. Forms an RuvA(8)-RuvB(12)-Holliday junction (HJ) complex. HJ DNA is sandwiched between 2 RuvA tetramers; dsDNA enters through RuvA and exits via RuvB. An RuvB hexamer assembles on each DNA strand where it exits the tetramer. Each RuvB hexamer is contacted by two RuvA subunits (via domain III) on 2 adjacent RuvB subunits; this complex drives branch migration. In the full resolvosome a probable DNA-RuvA(4)-RuvB(12)-RuvC(2) complex forms which resolves the HJ.</text>
</comment>
<feature type="binding site" evidence="9">
    <location>
        <position position="99"/>
    </location>
    <ligand>
        <name>ATP</name>
        <dbReference type="ChEBI" id="CHEBI:30616"/>
    </ligand>
</feature>
<dbReference type="InterPro" id="IPR027417">
    <property type="entry name" value="P-loop_NTPase"/>
</dbReference>
<keyword evidence="3 9" id="KW-0227">DNA damage</keyword>
<dbReference type="GO" id="GO:0005524">
    <property type="term" value="F:ATP binding"/>
    <property type="evidence" value="ECO:0007669"/>
    <property type="project" value="UniProtKB-UniRule"/>
</dbReference>
<dbReference type="InterPro" id="IPR036390">
    <property type="entry name" value="WH_DNA-bd_sf"/>
</dbReference>
<dbReference type="STRING" id="1666911.HLUCCA11_06680"/>
<feature type="binding site" evidence="9">
    <location>
        <position position="394"/>
    </location>
    <ligand>
        <name>DNA</name>
        <dbReference type="ChEBI" id="CHEBI:16991"/>
    </ligand>
</feature>
<name>A0A0P7ZMH0_9CYAN</name>
<dbReference type="Pfam" id="PF05496">
    <property type="entry name" value="RuvB_N"/>
    <property type="match status" value="1"/>
</dbReference>
<dbReference type="GO" id="GO:0016887">
    <property type="term" value="F:ATP hydrolysis activity"/>
    <property type="evidence" value="ECO:0007669"/>
    <property type="project" value="RHEA"/>
</dbReference>
<feature type="region of interest" description="Small ATPAse domain (RuvB-S)" evidence="9">
    <location>
        <begin position="261"/>
        <end position="331"/>
    </location>
</feature>
<dbReference type="GO" id="GO:0048476">
    <property type="term" value="C:Holliday junction resolvase complex"/>
    <property type="evidence" value="ECO:0007669"/>
    <property type="project" value="UniProtKB-UniRule"/>
</dbReference>
<evidence type="ECO:0000256" key="6">
    <source>
        <dbReference type="ARBA" id="ARBA00023125"/>
    </source>
</evidence>
<dbReference type="AlphaFoldDB" id="A0A0P7ZMH0"/>
<evidence type="ECO:0000313" key="13">
    <source>
        <dbReference type="Proteomes" id="UP000050465"/>
    </source>
</evidence>
<dbReference type="Pfam" id="PF05491">
    <property type="entry name" value="WHD_RuvB"/>
    <property type="match status" value="1"/>
</dbReference>
<dbReference type="GO" id="GO:0009378">
    <property type="term" value="F:four-way junction helicase activity"/>
    <property type="evidence" value="ECO:0007669"/>
    <property type="project" value="InterPro"/>
</dbReference>
<keyword evidence="7 9" id="KW-0233">DNA recombination</keyword>
<evidence type="ECO:0000259" key="11">
    <source>
        <dbReference type="SMART" id="SM00382"/>
    </source>
</evidence>
<proteinExistence type="inferred from homology"/>
<evidence type="ECO:0000256" key="5">
    <source>
        <dbReference type="ARBA" id="ARBA00022840"/>
    </source>
</evidence>
<evidence type="ECO:0000256" key="9">
    <source>
        <dbReference type="HAMAP-Rule" id="MF_00016"/>
    </source>
</evidence>
<gene>
    <name evidence="9 12" type="primary">ruvB</name>
    <name evidence="12" type="ORF">HLUCCA11_06680</name>
</gene>
<evidence type="ECO:0000256" key="10">
    <source>
        <dbReference type="SAM" id="MobiDB-lite"/>
    </source>
</evidence>
<evidence type="ECO:0000256" key="1">
    <source>
        <dbReference type="ARBA" id="ARBA00022490"/>
    </source>
</evidence>
<dbReference type="GO" id="GO:0006281">
    <property type="term" value="P:DNA repair"/>
    <property type="evidence" value="ECO:0007669"/>
    <property type="project" value="UniProtKB-UniRule"/>
</dbReference>
<dbReference type="InterPro" id="IPR041445">
    <property type="entry name" value="AAA_lid_4"/>
</dbReference>
<dbReference type="InterPro" id="IPR008824">
    <property type="entry name" value="RuvB-like_N"/>
</dbReference>
<keyword evidence="4 9" id="KW-0378">Hydrolase</keyword>
<dbReference type="Gene3D" id="3.40.50.300">
    <property type="entry name" value="P-loop containing nucleotide triphosphate hydrolases"/>
    <property type="match status" value="1"/>
</dbReference>
<comment type="similarity">
    <text evidence="9">Belongs to the RuvB family.</text>
</comment>
<feature type="binding site" evidence="9">
    <location>
        <position position="389"/>
    </location>
    <ligand>
        <name>DNA</name>
        <dbReference type="ChEBI" id="CHEBI:16991"/>
    </ligand>
</feature>
<feature type="region of interest" description="Disordered" evidence="10">
    <location>
        <begin position="424"/>
        <end position="458"/>
    </location>
</feature>
<dbReference type="CDD" id="cd00009">
    <property type="entry name" value="AAA"/>
    <property type="match status" value="1"/>
</dbReference>
<feature type="region of interest" description="Disordered" evidence="10">
    <location>
        <begin position="1"/>
        <end position="81"/>
    </location>
</feature>
<dbReference type="InterPro" id="IPR004605">
    <property type="entry name" value="DNA_helicase_Holl-junc_RuvB"/>
</dbReference>
<dbReference type="EMBL" id="LJZR01000007">
    <property type="protein sequence ID" value="KPQ36211.1"/>
    <property type="molecule type" value="Genomic_DNA"/>
</dbReference>
<feature type="binding site" evidence="9">
    <location>
        <position position="146"/>
    </location>
    <ligand>
        <name>ATP</name>
        <dbReference type="ChEBI" id="CHEBI:30616"/>
    </ligand>
</feature>
<feature type="binding site" evidence="9">
    <location>
        <position position="141"/>
    </location>
    <ligand>
        <name>ATP</name>
        <dbReference type="ChEBI" id="CHEBI:30616"/>
    </ligand>
</feature>